<sequence>MGPGTDHVYVSVSKPKGKESYDDWAFAAQNFLILERLSKCIEESDATTEDISPNPGEITEDAKARTKSILTIDLKLYVHIKNSTNARDLWMQRQEPNQF</sequence>
<proteinExistence type="predicted"/>
<dbReference type="Proteomes" id="UP001458880">
    <property type="component" value="Unassembled WGS sequence"/>
</dbReference>
<protein>
    <submittedName>
        <fullName evidence="1">Uncharacterized protein</fullName>
    </submittedName>
</protein>
<comment type="caution">
    <text evidence="1">The sequence shown here is derived from an EMBL/GenBank/DDBJ whole genome shotgun (WGS) entry which is preliminary data.</text>
</comment>
<accession>A0AAW1MDR8</accession>
<reference evidence="1 2" key="1">
    <citation type="journal article" date="2024" name="BMC Genomics">
        <title>De novo assembly and annotation of Popillia japonica's genome with initial clues to its potential as an invasive pest.</title>
        <authorList>
            <person name="Cucini C."/>
            <person name="Boschi S."/>
            <person name="Funari R."/>
            <person name="Cardaioli E."/>
            <person name="Iannotti N."/>
            <person name="Marturano G."/>
            <person name="Paoli F."/>
            <person name="Bruttini M."/>
            <person name="Carapelli A."/>
            <person name="Frati F."/>
            <person name="Nardi F."/>
        </authorList>
    </citation>
    <scope>NUCLEOTIDE SEQUENCE [LARGE SCALE GENOMIC DNA]</scope>
    <source>
        <strain evidence="1">DMR45628</strain>
    </source>
</reference>
<gene>
    <name evidence="1" type="ORF">QE152_g7854</name>
</gene>
<evidence type="ECO:0000313" key="2">
    <source>
        <dbReference type="Proteomes" id="UP001458880"/>
    </source>
</evidence>
<name>A0AAW1MDR8_POPJA</name>
<keyword evidence="2" id="KW-1185">Reference proteome</keyword>
<dbReference type="EMBL" id="JASPKY010000059">
    <property type="protein sequence ID" value="KAK9744340.1"/>
    <property type="molecule type" value="Genomic_DNA"/>
</dbReference>
<dbReference type="AlphaFoldDB" id="A0AAW1MDR8"/>
<evidence type="ECO:0000313" key="1">
    <source>
        <dbReference type="EMBL" id="KAK9744340.1"/>
    </source>
</evidence>
<organism evidence="1 2">
    <name type="scientific">Popillia japonica</name>
    <name type="common">Japanese beetle</name>
    <dbReference type="NCBI Taxonomy" id="7064"/>
    <lineage>
        <taxon>Eukaryota</taxon>
        <taxon>Metazoa</taxon>
        <taxon>Ecdysozoa</taxon>
        <taxon>Arthropoda</taxon>
        <taxon>Hexapoda</taxon>
        <taxon>Insecta</taxon>
        <taxon>Pterygota</taxon>
        <taxon>Neoptera</taxon>
        <taxon>Endopterygota</taxon>
        <taxon>Coleoptera</taxon>
        <taxon>Polyphaga</taxon>
        <taxon>Scarabaeiformia</taxon>
        <taxon>Scarabaeidae</taxon>
        <taxon>Rutelinae</taxon>
        <taxon>Popillia</taxon>
    </lineage>
</organism>